<name>A0A2S4HC66_9GAMM</name>
<reference evidence="1" key="1">
    <citation type="submission" date="2018-01" db="EMBL/GenBank/DDBJ databases">
        <authorList>
            <person name="Yu X.-D."/>
        </authorList>
    </citation>
    <scope>NUCLEOTIDE SEQUENCE</scope>
    <source>
        <strain evidence="1">ZX-21</strain>
    </source>
</reference>
<evidence type="ECO:0000313" key="1">
    <source>
        <dbReference type="EMBL" id="POP51583.1"/>
    </source>
</evidence>
<dbReference type="EMBL" id="PQGG01000038">
    <property type="protein sequence ID" value="POP51583.1"/>
    <property type="molecule type" value="Genomic_DNA"/>
</dbReference>
<protein>
    <submittedName>
        <fullName evidence="1">Uncharacterized protein</fullName>
    </submittedName>
</protein>
<sequence length="180" mass="20325">MLVKSQNNESSWDKPGDRFIQILDSIGFPKGYGRMIRLQETLLEHSPEIFASLSYSTVKTWFSDRAPAMSRIDDVFDALSKEYTFPDDTRPLKSWWKVGGVFPFESGEHANSRAISAKLEVTLSVLISQEMGEAFKDASVEEIQKIKNEFLRILATFADPTQSEPDEKTLTVIVKGILNS</sequence>
<proteinExistence type="predicted"/>
<dbReference type="AlphaFoldDB" id="A0A2S4HC66"/>
<comment type="caution">
    <text evidence="1">The sequence shown here is derived from an EMBL/GenBank/DDBJ whole genome shotgun (WGS) entry which is preliminary data.</text>
</comment>
<gene>
    <name evidence="1" type="ORF">C0068_16740</name>
</gene>
<evidence type="ECO:0000313" key="2">
    <source>
        <dbReference type="Proteomes" id="UP000237222"/>
    </source>
</evidence>
<accession>A0A2S4HC66</accession>
<dbReference type="Proteomes" id="UP000237222">
    <property type="component" value="Unassembled WGS sequence"/>
</dbReference>
<organism evidence="1 2">
    <name type="scientific">Zhongshania marina</name>
    <dbReference type="NCBI Taxonomy" id="2304603"/>
    <lineage>
        <taxon>Bacteria</taxon>
        <taxon>Pseudomonadati</taxon>
        <taxon>Pseudomonadota</taxon>
        <taxon>Gammaproteobacteria</taxon>
        <taxon>Cellvibrionales</taxon>
        <taxon>Spongiibacteraceae</taxon>
        <taxon>Zhongshania</taxon>
    </lineage>
</organism>